<evidence type="ECO:0000313" key="2">
    <source>
        <dbReference type="Proteomes" id="UP000323225"/>
    </source>
</evidence>
<gene>
    <name evidence="1" type="ORF">F0M16_19470</name>
</gene>
<dbReference type="AlphaFoldDB" id="A0A5Q6PE09"/>
<comment type="caution">
    <text evidence="1">The sequence shown here is derived from an EMBL/GenBank/DDBJ whole genome shotgun (WGS) entry which is preliminary data.</text>
</comment>
<protein>
    <submittedName>
        <fullName evidence="1">Uncharacterized protein</fullName>
    </submittedName>
</protein>
<organism evidence="1 2">
    <name type="scientific">Vibrio cholerae</name>
    <dbReference type="NCBI Taxonomy" id="666"/>
    <lineage>
        <taxon>Bacteria</taxon>
        <taxon>Pseudomonadati</taxon>
        <taxon>Pseudomonadota</taxon>
        <taxon>Gammaproteobacteria</taxon>
        <taxon>Vibrionales</taxon>
        <taxon>Vibrionaceae</taxon>
        <taxon>Vibrio</taxon>
    </lineage>
</organism>
<accession>A0A5Q6PE09</accession>
<evidence type="ECO:0000313" key="1">
    <source>
        <dbReference type="EMBL" id="KAA1253122.1"/>
    </source>
</evidence>
<proteinExistence type="predicted"/>
<name>A0A5Q6PE09_VIBCL</name>
<reference evidence="1 2" key="1">
    <citation type="submission" date="2019-09" db="EMBL/GenBank/DDBJ databases">
        <authorList>
            <person name="Kritzky A."/>
            <person name="Schelkanova E.Y."/>
            <person name="Alkhova Z.V."/>
            <person name="Smirnova N.I."/>
        </authorList>
    </citation>
    <scope>NUCLEOTIDE SEQUENCE [LARGE SCALE GENOMIC DNA]</scope>
    <source>
        <strain evidence="1 2">M1526</strain>
    </source>
</reference>
<sequence length="377" mass="43213">MSQATNLLSETLLRIDEQSNLKSYFEQSEKAYLIYAFSNPMAVEYFSSTFSQITSKIPLSYKGVINYVACEFESAKKAQEFRNKFDSVIFKIKATDTILENDYSDEWFKNTVLAETSDLLPLSAFVTSSSTLNTGDDEKIKNAQKTYQRDLKTLQVLTRNETKSFNYIIDRVKDILVNGGMFLNQADCNIVIEYYVSLMKSIPYFAGGVDEFISSKLTKYICDRKMALAESSMSQQEIMHDEGFRPLIAYHADYSSIEITKEQRSALHDKKPPTEVKRILSSVQLTDKQWRNIAQELQSVLTHSYLDNHFTDGNDANNKEYGIRQLIQIAFQTFNTKLLYKSLNDISNSLNEMSMIETVDKLNLIHKETASRLVCVC</sequence>
<dbReference type="Proteomes" id="UP000323225">
    <property type="component" value="Unassembled WGS sequence"/>
</dbReference>
<dbReference type="EMBL" id="VUAA01000028">
    <property type="protein sequence ID" value="KAA1253122.1"/>
    <property type="molecule type" value="Genomic_DNA"/>
</dbReference>